<dbReference type="EMBL" id="UGRI01000001">
    <property type="protein sequence ID" value="SUA24192.1"/>
    <property type="molecule type" value="Genomic_DNA"/>
</dbReference>
<evidence type="ECO:0000313" key="1">
    <source>
        <dbReference type="EMBL" id="SUA24192.1"/>
    </source>
</evidence>
<gene>
    <name evidence="1" type="ORF">NCTC11421_02187</name>
</gene>
<dbReference type="AlphaFoldDB" id="A0A378W0M6"/>
<organism evidence="1">
    <name type="scientific">Neisseria gonorrhoeae</name>
    <dbReference type="NCBI Taxonomy" id="485"/>
    <lineage>
        <taxon>Bacteria</taxon>
        <taxon>Pseudomonadati</taxon>
        <taxon>Pseudomonadota</taxon>
        <taxon>Betaproteobacteria</taxon>
        <taxon>Neisseriales</taxon>
        <taxon>Neisseriaceae</taxon>
        <taxon>Neisseria</taxon>
    </lineage>
</organism>
<name>A0A378W0M6_NEIGO</name>
<proteinExistence type="predicted"/>
<protein>
    <submittedName>
        <fullName evidence="1">Uncharacterized protein</fullName>
    </submittedName>
</protein>
<sequence length="70" mass="8154">MPSETAFRRHRQQTLFNLQNMFRSREGFGFDFGNIRPNRSLDAALPAHKVFDEFRRLPGKIPSISCITKT</sequence>
<accession>A0A378W0M6</accession>
<reference evidence="1" key="1">
    <citation type="submission" date="2018-06" db="EMBL/GenBank/DDBJ databases">
        <authorList>
            <consortium name="Pathogen Informatics"/>
            <person name="Doyle S."/>
        </authorList>
    </citation>
    <scope>NUCLEOTIDE SEQUENCE [LARGE SCALE GENOMIC DNA]</scope>
    <source>
        <strain evidence="1">NCTC11421</strain>
    </source>
</reference>